<protein>
    <recommendedName>
        <fullName evidence="5">Geminin</fullName>
    </recommendedName>
</protein>
<feature type="compositionally biased region" description="Basic and acidic residues" evidence="2">
    <location>
        <begin position="93"/>
        <end position="108"/>
    </location>
</feature>
<feature type="region of interest" description="Disordered" evidence="2">
    <location>
        <begin position="84"/>
        <end position="120"/>
    </location>
</feature>
<reference evidence="3" key="1">
    <citation type="submission" date="2020-05" db="UniProtKB">
        <authorList>
            <consortium name="EnsemblMetazoa"/>
        </authorList>
    </citation>
    <scope>IDENTIFICATION</scope>
    <source>
        <strain evidence="3">TTRI</strain>
    </source>
</reference>
<evidence type="ECO:0000313" key="4">
    <source>
        <dbReference type="Proteomes" id="UP000078200"/>
    </source>
</evidence>
<evidence type="ECO:0000256" key="1">
    <source>
        <dbReference type="SAM" id="Coils"/>
    </source>
</evidence>
<dbReference type="Gene3D" id="1.20.5.1180">
    <property type="entry name" value="Geminin coiled-coil domain"/>
    <property type="match status" value="1"/>
</dbReference>
<dbReference type="VEuPathDB" id="VectorBase:GAUT020716"/>
<dbReference type="EnsemblMetazoa" id="GAUT020716-RA">
    <property type="protein sequence ID" value="GAUT020716-PA"/>
    <property type="gene ID" value="GAUT020716"/>
</dbReference>
<organism evidence="3 4">
    <name type="scientific">Glossina austeni</name>
    <name type="common">Savannah tsetse fly</name>
    <dbReference type="NCBI Taxonomy" id="7395"/>
    <lineage>
        <taxon>Eukaryota</taxon>
        <taxon>Metazoa</taxon>
        <taxon>Ecdysozoa</taxon>
        <taxon>Arthropoda</taxon>
        <taxon>Hexapoda</taxon>
        <taxon>Insecta</taxon>
        <taxon>Pterygota</taxon>
        <taxon>Neoptera</taxon>
        <taxon>Endopterygota</taxon>
        <taxon>Diptera</taxon>
        <taxon>Brachycera</taxon>
        <taxon>Muscomorpha</taxon>
        <taxon>Hippoboscoidea</taxon>
        <taxon>Glossinidae</taxon>
        <taxon>Glossina</taxon>
    </lineage>
</organism>
<dbReference type="SUPFAM" id="SSF111469">
    <property type="entry name" value="Geminin coiled-coil domain"/>
    <property type="match status" value="1"/>
</dbReference>
<evidence type="ECO:0000313" key="3">
    <source>
        <dbReference type="EnsemblMetazoa" id="GAUT020716-PA"/>
    </source>
</evidence>
<sequence length="202" mass="22619">MSSSSTSCNKIFIPIETPAEQEETLKNQRKTLGLQGEATDKENFTSSKKSDKLSRLKALYDISNAAAVKANEGTKRKKVEAKVTETKTNLEYPNKRGKTEDTAEKGETGEVSGSSGDWERLAEERRETLAEALKENQRLHECAERLEKELSASRQQVEEIQHLVAILTEMLEENERGDASNEAVDDTEGRTDNCSDIEHKKD</sequence>
<name>A0A1A9UZG0_GLOAU</name>
<keyword evidence="4" id="KW-1185">Reference proteome</keyword>
<evidence type="ECO:0000256" key="2">
    <source>
        <dbReference type="SAM" id="MobiDB-lite"/>
    </source>
</evidence>
<feature type="region of interest" description="Disordered" evidence="2">
    <location>
        <begin position="172"/>
        <end position="202"/>
    </location>
</feature>
<evidence type="ECO:0008006" key="5">
    <source>
        <dbReference type="Google" id="ProtNLM"/>
    </source>
</evidence>
<dbReference type="Pfam" id="PF07412">
    <property type="entry name" value="Geminin"/>
    <property type="match status" value="1"/>
</dbReference>
<keyword evidence="1" id="KW-0175">Coiled coil</keyword>
<proteinExistence type="predicted"/>
<accession>A0A1A9UZG0</accession>
<dbReference type="AlphaFoldDB" id="A0A1A9UZG0"/>
<feature type="compositionally biased region" description="Basic and acidic residues" evidence="2">
    <location>
        <begin position="38"/>
        <end position="52"/>
    </location>
</feature>
<feature type="coiled-coil region" evidence="1">
    <location>
        <begin position="129"/>
        <end position="163"/>
    </location>
</feature>
<dbReference type="InterPro" id="IPR022786">
    <property type="entry name" value="Geminin/Multicilin"/>
</dbReference>
<dbReference type="Proteomes" id="UP000078200">
    <property type="component" value="Unassembled WGS sequence"/>
</dbReference>
<dbReference type="GO" id="GO:0006275">
    <property type="term" value="P:regulation of DNA replication"/>
    <property type="evidence" value="ECO:0007669"/>
    <property type="project" value="InterPro"/>
</dbReference>
<dbReference type="STRING" id="7395.A0A1A9UZG0"/>
<feature type="compositionally biased region" description="Basic and acidic residues" evidence="2">
    <location>
        <begin position="187"/>
        <end position="202"/>
    </location>
</feature>
<feature type="region of interest" description="Disordered" evidence="2">
    <location>
        <begin position="31"/>
        <end position="52"/>
    </location>
</feature>